<feature type="region of interest" description="Disordered" evidence="6">
    <location>
        <begin position="1"/>
        <end position="38"/>
    </location>
</feature>
<evidence type="ECO:0000256" key="5">
    <source>
        <dbReference type="ARBA" id="ARBA00023242"/>
    </source>
</evidence>
<dbReference type="PROSITE" id="PS50171">
    <property type="entry name" value="ZF_MATRIN"/>
    <property type="match status" value="1"/>
</dbReference>
<dbReference type="GO" id="GO:0003676">
    <property type="term" value="F:nucleic acid binding"/>
    <property type="evidence" value="ECO:0007669"/>
    <property type="project" value="InterPro"/>
</dbReference>
<dbReference type="InParanoid" id="A0A6J2WTT0"/>
<dbReference type="SUPFAM" id="SSF57667">
    <property type="entry name" value="beta-beta-alpha zinc fingers"/>
    <property type="match status" value="2"/>
</dbReference>
<dbReference type="InterPro" id="IPR013087">
    <property type="entry name" value="Znf_C2H2_type"/>
</dbReference>
<dbReference type="InterPro" id="IPR056345">
    <property type="entry name" value="Znf-C2H2_CIZ1"/>
</dbReference>
<evidence type="ECO:0000256" key="6">
    <source>
        <dbReference type="SAM" id="MobiDB-lite"/>
    </source>
</evidence>
<feature type="region of interest" description="Disordered" evidence="6">
    <location>
        <begin position="156"/>
        <end position="212"/>
    </location>
</feature>
<feature type="compositionally biased region" description="Polar residues" evidence="6">
    <location>
        <begin position="192"/>
        <end position="204"/>
    </location>
</feature>
<evidence type="ECO:0000259" key="7">
    <source>
        <dbReference type="PROSITE" id="PS50171"/>
    </source>
</evidence>
<feature type="compositionally biased region" description="Basic and acidic residues" evidence="6">
    <location>
        <begin position="551"/>
        <end position="570"/>
    </location>
</feature>
<evidence type="ECO:0000256" key="2">
    <source>
        <dbReference type="ARBA" id="ARBA00022723"/>
    </source>
</evidence>
<dbReference type="SMART" id="SM00451">
    <property type="entry name" value="ZnF_U1"/>
    <property type="match status" value="3"/>
</dbReference>
<proteinExistence type="predicted"/>
<evidence type="ECO:0000256" key="3">
    <source>
        <dbReference type="ARBA" id="ARBA00022771"/>
    </source>
</evidence>
<feature type="compositionally biased region" description="Low complexity" evidence="6">
    <location>
        <begin position="25"/>
        <end position="36"/>
    </location>
</feature>
<gene>
    <name evidence="9" type="primary">ciz1b</name>
</gene>
<feature type="compositionally biased region" description="Polar residues" evidence="6">
    <location>
        <begin position="156"/>
        <end position="167"/>
    </location>
</feature>
<keyword evidence="4" id="KW-0862">Zinc</keyword>
<dbReference type="InterPro" id="IPR000690">
    <property type="entry name" value="Matrin/U1-C_Znf_C2H2"/>
</dbReference>
<evidence type="ECO:0000256" key="1">
    <source>
        <dbReference type="ARBA" id="ARBA00004123"/>
    </source>
</evidence>
<sequence>MSLERIRNRPKEMFGQKQLRHRQHQQQSSSPAVLRPLLPPPAALSMAHQKQPRPKIWLPNRPVTAGPAPCLPMINYHSTAPGNLLNPNPVMQRALLRQHVLVLSLLLHIYQDTSIQFHGRQGENEQAGSGGADWQMNKTLEGNSGKVEERIVSLNGQSVTSFPQQQGEPPLKKQKMNGSEESVEDSRKEHSGQNSNDSHSLETSGSREDGGSLLTDETVESLEPIRAAEVLGVGTSLKVTIQQSSESRAFSTGPEGSAGPSGPDGEKEKSKEHSGTFHCYTCKVTCLSQQDFQCHMSGVEHQQRMTEIQHMSNACLSTLLPYMQETLQGTHRHGERREGVQRWCAVCQNHFSGDLIEHRRTKEHKMSKHSSRPFCTVCERHFRTPRKFVEHMKSPEHKQRVEELREEGEPEILEELITVDAVGCFEGEDGYEEEHNEEEEEGPAADNCAQKEMTADVPQDYDYDSDTQLSASFVVPVAGFLCQLCHKFFHFESTARESHCKSLMHIQNLQRYKAMKIQGSTTQEDAEKKKKCSNTMEELGEPGTKAVCSEGLEHEPDRDKISQSDPKSEKQTSSNRLSPDSAVVIKRHTCVESNAEVGSTSNQVSLSHLEKRGYIEITL</sequence>
<feature type="region of interest" description="Disordered" evidence="6">
    <location>
        <begin position="518"/>
        <end position="583"/>
    </location>
</feature>
<keyword evidence="2" id="KW-0479">Metal-binding</keyword>
<dbReference type="Pfam" id="PF23330">
    <property type="entry name" value="zf-C2H2_14"/>
    <property type="match status" value="1"/>
</dbReference>
<keyword evidence="5" id="KW-0539">Nucleus</keyword>
<evidence type="ECO:0000313" key="9">
    <source>
        <dbReference type="RefSeq" id="XP_030647632.1"/>
    </source>
</evidence>
<dbReference type="RefSeq" id="XP_030647632.1">
    <property type="nucleotide sequence ID" value="XM_030791772.1"/>
</dbReference>
<feature type="region of interest" description="Disordered" evidence="6">
    <location>
        <begin position="244"/>
        <end position="272"/>
    </location>
</feature>
<dbReference type="GO" id="GO:0005634">
    <property type="term" value="C:nucleus"/>
    <property type="evidence" value="ECO:0007669"/>
    <property type="project" value="UniProtKB-SubCell"/>
</dbReference>
<dbReference type="PROSITE" id="PS00028">
    <property type="entry name" value="ZINC_FINGER_C2H2_1"/>
    <property type="match status" value="1"/>
</dbReference>
<keyword evidence="8" id="KW-1185">Reference proteome</keyword>
<evidence type="ECO:0000313" key="8">
    <source>
        <dbReference type="Proteomes" id="UP000504632"/>
    </source>
</evidence>
<dbReference type="PANTHER" id="PTHR15491:SF12">
    <property type="entry name" value="CDKN1A INTERACTING ZINC FINGER PROTEIN 1B ISOFORM X1-RELATED"/>
    <property type="match status" value="1"/>
</dbReference>
<protein>
    <submittedName>
        <fullName evidence="9">Cdkn1a interacting zinc finger protein 1b</fullName>
    </submittedName>
</protein>
<dbReference type="InterPro" id="IPR036236">
    <property type="entry name" value="Znf_C2H2_sf"/>
</dbReference>
<dbReference type="OrthoDB" id="6378952at2759"/>
<dbReference type="InterPro" id="IPR026811">
    <property type="entry name" value="CIZ1"/>
</dbReference>
<dbReference type="SMART" id="SM00355">
    <property type="entry name" value="ZnF_C2H2"/>
    <property type="match status" value="2"/>
</dbReference>
<feature type="compositionally biased region" description="Basic and acidic residues" evidence="6">
    <location>
        <begin position="1"/>
        <end position="14"/>
    </location>
</feature>
<dbReference type="CTD" id="406846"/>
<dbReference type="GeneID" id="115827868"/>
<keyword evidence="3" id="KW-0863">Zinc-finger</keyword>
<dbReference type="GO" id="GO:0008270">
    <property type="term" value="F:zinc ion binding"/>
    <property type="evidence" value="ECO:0007669"/>
    <property type="project" value="UniProtKB-KW"/>
</dbReference>
<dbReference type="PANTHER" id="PTHR15491">
    <property type="match status" value="1"/>
</dbReference>
<name>A0A6J2WTT0_CHACN</name>
<feature type="domain" description="Matrin-type" evidence="7">
    <location>
        <begin position="480"/>
        <end position="511"/>
    </location>
</feature>
<organism evidence="8 9">
    <name type="scientific">Chanos chanos</name>
    <name type="common">Milkfish</name>
    <name type="synonym">Mugil chanos</name>
    <dbReference type="NCBI Taxonomy" id="29144"/>
    <lineage>
        <taxon>Eukaryota</taxon>
        <taxon>Metazoa</taxon>
        <taxon>Chordata</taxon>
        <taxon>Craniata</taxon>
        <taxon>Vertebrata</taxon>
        <taxon>Euteleostomi</taxon>
        <taxon>Actinopterygii</taxon>
        <taxon>Neopterygii</taxon>
        <taxon>Teleostei</taxon>
        <taxon>Ostariophysi</taxon>
        <taxon>Gonorynchiformes</taxon>
        <taxon>Chanidae</taxon>
        <taxon>Chanos</taxon>
    </lineage>
</organism>
<evidence type="ECO:0000256" key="4">
    <source>
        <dbReference type="ARBA" id="ARBA00022833"/>
    </source>
</evidence>
<dbReference type="Gene3D" id="3.30.160.60">
    <property type="entry name" value="Classic Zinc Finger"/>
    <property type="match status" value="2"/>
</dbReference>
<reference evidence="9" key="1">
    <citation type="submission" date="2025-08" db="UniProtKB">
        <authorList>
            <consortium name="RefSeq"/>
        </authorList>
    </citation>
    <scope>IDENTIFICATION</scope>
</reference>
<comment type="subcellular location">
    <subcellularLocation>
        <location evidence="1">Nucleus</location>
    </subcellularLocation>
</comment>
<accession>A0A6J2WTT0</accession>
<dbReference type="AlphaFoldDB" id="A0A6J2WTT0"/>
<dbReference type="Proteomes" id="UP000504632">
    <property type="component" value="Chromosome 14"/>
</dbReference>
<dbReference type="InterPro" id="IPR003604">
    <property type="entry name" value="Matrin/U1-like-C_Znf_C2H2"/>
</dbReference>